<evidence type="ECO:0000313" key="3">
    <source>
        <dbReference type="Proteomes" id="UP001497516"/>
    </source>
</evidence>
<proteinExistence type="predicted"/>
<name>A0AAV2GEF1_9ROSI</name>
<accession>A0AAV2GEF1</accession>
<feature type="compositionally biased region" description="Basic residues" evidence="1">
    <location>
        <begin position="60"/>
        <end position="71"/>
    </location>
</feature>
<dbReference type="Proteomes" id="UP001497516">
    <property type="component" value="Chromosome 8"/>
</dbReference>
<reference evidence="2 3" key="1">
    <citation type="submission" date="2024-04" db="EMBL/GenBank/DDBJ databases">
        <authorList>
            <person name="Fracassetti M."/>
        </authorList>
    </citation>
    <scope>NUCLEOTIDE SEQUENCE [LARGE SCALE GENOMIC DNA]</scope>
</reference>
<evidence type="ECO:0000313" key="2">
    <source>
        <dbReference type="EMBL" id="CAL1408737.1"/>
    </source>
</evidence>
<dbReference type="AlphaFoldDB" id="A0AAV2GEF1"/>
<evidence type="ECO:0000256" key="1">
    <source>
        <dbReference type="SAM" id="MobiDB-lite"/>
    </source>
</evidence>
<dbReference type="EMBL" id="OZ034821">
    <property type="protein sequence ID" value="CAL1408737.1"/>
    <property type="molecule type" value="Genomic_DNA"/>
</dbReference>
<gene>
    <name evidence="2" type="ORF">LTRI10_LOCUS48307</name>
</gene>
<feature type="compositionally biased region" description="Acidic residues" evidence="1">
    <location>
        <begin position="212"/>
        <end position="221"/>
    </location>
</feature>
<keyword evidence="3" id="KW-1185">Reference proteome</keyword>
<feature type="region of interest" description="Disordered" evidence="1">
    <location>
        <begin position="132"/>
        <end position="313"/>
    </location>
</feature>
<sequence>MTQTRSDDEDEKEDVMKKGAGQEPLPLEEEGQGNDHRRRDLGSPAPGQISGKRSIAAAKPVKKPRSNRNRVKQQDSDFPLIDGKEMVPGAKKGTEQPSDLHLPSFIRELQAVAEREKDLGTVFEDEITMIPNFNSPVFSPTLRLPPSYFTGGSTAGDGAETAPDAENPEGGKQPGDSGLTKMKSSAVSGPPSVISELQIPTSETEHQKLENEPEAASDDGNEMIPNFNSTVFSPNLPLPPSYLTGGSTAGDSADTGPKAEKPEEAEQQGSGGLTKMNSSAVSDPTHRRGNRASKARERARGSFRRWKRDDPKF</sequence>
<protein>
    <submittedName>
        <fullName evidence="2">Uncharacterized protein</fullName>
    </submittedName>
</protein>
<feature type="region of interest" description="Disordered" evidence="1">
    <location>
        <begin position="1"/>
        <end position="102"/>
    </location>
</feature>
<organism evidence="2 3">
    <name type="scientific">Linum trigynum</name>
    <dbReference type="NCBI Taxonomy" id="586398"/>
    <lineage>
        <taxon>Eukaryota</taxon>
        <taxon>Viridiplantae</taxon>
        <taxon>Streptophyta</taxon>
        <taxon>Embryophyta</taxon>
        <taxon>Tracheophyta</taxon>
        <taxon>Spermatophyta</taxon>
        <taxon>Magnoliopsida</taxon>
        <taxon>eudicotyledons</taxon>
        <taxon>Gunneridae</taxon>
        <taxon>Pentapetalae</taxon>
        <taxon>rosids</taxon>
        <taxon>fabids</taxon>
        <taxon>Malpighiales</taxon>
        <taxon>Linaceae</taxon>
        <taxon>Linum</taxon>
    </lineage>
</organism>